<feature type="non-terminal residue" evidence="2">
    <location>
        <position position="185"/>
    </location>
</feature>
<dbReference type="AlphaFoldDB" id="A0A087T321"/>
<accession>A0A087T321</accession>
<dbReference type="STRING" id="407821.A0A087T321"/>
<dbReference type="EMBL" id="KK113170">
    <property type="protein sequence ID" value="KFM59510.1"/>
    <property type="molecule type" value="Genomic_DNA"/>
</dbReference>
<feature type="domain" description="DUF5641" evidence="1">
    <location>
        <begin position="92"/>
        <end position="158"/>
    </location>
</feature>
<dbReference type="OMA" id="NERRRCN"/>
<sequence>MKSIKEPLRKVLGKALLNFEEMMTILSEIELILNHRPLTYVHNEIKEPQALTPAHFLFPGQENVSYPVHFADLFRNEPINRQTLTRRKLYQTNLLKQIWKKWKENYLLELRSAHTFLNPSPERNLKKGEVVLLEGSTKSKLLWPLGIIEEVYKGRDGKGNVKPFAVSATPSSVYLINMLSDLVKR</sequence>
<name>A0A087T321_STEMI</name>
<evidence type="ECO:0000313" key="2">
    <source>
        <dbReference type="EMBL" id="KFM59510.1"/>
    </source>
</evidence>
<keyword evidence="3" id="KW-1185">Reference proteome</keyword>
<reference evidence="2 3" key="1">
    <citation type="submission" date="2013-11" db="EMBL/GenBank/DDBJ databases">
        <title>Genome sequencing of Stegodyphus mimosarum.</title>
        <authorList>
            <person name="Bechsgaard J."/>
        </authorList>
    </citation>
    <scope>NUCLEOTIDE SEQUENCE [LARGE SCALE GENOMIC DNA]</scope>
</reference>
<evidence type="ECO:0000313" key="3">
    <source>
        <dbReference type="Proteomes" id="UP000054359"/>
    </source>
</evidence>
<dbReference type="PANTHER" id="PTHR47331">
    <property type="entry name" value="PHD-TYPE DOMAIN-CONTAINING PROTEIN"/>
    <property type="match status" value="1"/>
</dbReference>
<gene>
    <name evidence="2" type="ORF">X975_23093</name>
</gene>
<protein>
    <recommendedName>
        <fullName evidence="1">DUF5641 domain-containing protein</fullName>
    </recommendedName>
</protein>
<proteinExistence type="predicted"/>
<dbReference type="InterPro" id="IPR040676">
    <property type="entry name" value="DUF5641"/>
</dbReference>
<dbReference type="OrthoDB" id="6424125at2759"/>
<evidence type="ECO:0000259" key="1">
    <source>
        <dbReference type="Pfam" id="PF18701"/>
    </source>
</evidence>
<dbReference type="Pfam" id="PF18701">
    <property type="entry name" value="DUF5641"/>
    <property type="match status" value="1"/>
</dbReference>
<dbReference type="Proteomes" id="UP000054359">
    <property type="component" value="Unassembled WGS sequence"/>
</dbReference>
<organism evidence="2 3">
    <name type="scientific">Stegodyphus mimosarum</name>
    <name type="common">African social velvet spider</name>
    <dbReference type="NCBI Taxonomy" id="407821"/>
    <lineage>
        <taxon>Eukaryota</taxon>
        <taxon>Metazoa</taxon>
        <taxon>Ecdysozoa</taxon>
        <taxon>Arthropoda</taxon>
        <taxon>Chelicerata</taxon>
        <taxon>Arachnida</taxon>
        <taxon>Araneae</taxon>
        <taxon>Araneomorphae</taxon>
        <taxon>Entelegynae</taxon>
        <taxon>Eresoidea</taxon>
        <taxon>Eresidae</taxon>
        <taxon>Stegodyphus</taxon>
    </lineage>
</organism>